<comment type="catalytic activity">
    <reaction evidence="1">
        <text>S-ubiquitinyl-[E2 ubiquitin-conjugating enzyme]-L-cysteine + [acceptor protein]-L-lysine = [E2 ubiquitin-conjugating enzyme]-L-cysteine + N(6)-ubiquitinyl-[acceptor protein]-L-lysine.</text>
        <dbReference type="EC" id="2.3.2.27"/>
    </reaction>
</comment>
<reference evidence="11" key="1">
    <citation type="submission" date="2025-08" db="UniProtKB">
        <authorList>
            <consortium name="RefSeq"/>
        </authorList>
    </citation>
    <scope>IDENTIFICATION</scope>
    <source>
        <tissue evidence="11">Entire body</tissue>
    </source>
</reference>
<dbReference type="GO" id="GO:0016567">
    <property type="term" value="P:protein ubiquitination"/>
    <property type="evidence" value="ECO:0007669"/>
    <property type="project" value="TreeGrafter"/>
</dbReference>
<dbReference type="Pfam" id="PF25447">
    <property type="entry name" value="RING_ZNF598"/>
    <property type="match status" value="1"/>
</dbReference>
<dbReference type="SMART" id="SM00355">
    <property type="entry name" value="ZnF_C2H2"/>
    <property type="match status" value="4"/>
</dbReference>
<dbReference type="GO" id="GO:0043022">
    <property type="term" value="F:ribosome binding"/>
    <property type="evidence" value="ECO:0007669"/>
    <property type="project" value="TreeGrafter"/>
</dbReference>
<dbReference type="OrthoDB" id="3838338at2759"/>
<name>A0A1W4XG60_AGRPL</name>
<dbReference type="RefSeq" id="XP_018335121.1">
    <property type="nucleotide sequence ID" value="XM_018479619.1"/>
</dbReference>
<keyword evidence="5" id="KW-0862">Zinc</keyword>
<dbReference type="InterPro" id="IPR001841">
    <property type="entry name" value="Znf_RING"/>
</dbReference>
<feature type="domain" description="RING-type" evidence="9">
    <location>
        <begin position="20"/>
        <end position="60"/>
    </location>
</feature>
<dbReference type="SUPFAM" id="SSF57850">
    <property type="entry name" value="RING/U-box"/>
    <property type="match status" value="1"/>
</dbReference>
<dbReference type="Gene3D" id="3.30.40.10">
    <property type="entry name" value="Zinc/RING finger domain, C3HC4 (zinc finger)"/>
    <property type="match status" value="1"/>
</dbReference>
<feature type="compositionally biased region" description="Low complexity" evidence="8">
    <location>
        <begin position="509"/>
        <end position="524"/>
    </location>
</feature>
<dbReference type="PANTHER" id="PTHR22938:SF0">
    <property type="entry name" value="E3 UBIQUITIN-PROTEIN LIGASE ZNF598"/>
    <property type="match status" value="1"/>
</dbReference>
<feature type="compositionally biased region" description="Basic and acidic residues" evidence="8">
    <location>
        <begin position="626"/>
        <end position="637"/>
    </location>
</feature>
<evidence type="ECO:0000256" key="5">
    <source>
        <dbReference type="ARBA" id="ARBA00022833"/>
    </source>
</evidence>
<dbReference type="KEGG" id="apln:108744020"/>
<dbReference type="InterPro" id="IPR044288">
    <property type="entry name" value="ZNF598/HEL2"/>
</dbReference>
<dbReference type="InterPro" id="IPR041888">
    <property type="entry name" value="RING-HC_ZNF598/HEL2"/>
</dbReference>
<evidence type="ECO:0000256" key="6">
    <source>
        <dbReference type="ARBA" id="ARBA00035113"/>
    </source>
</evidence>
<evidence type="ECO:0000256" key="3">
    <source>
        <dbReference type="ARBA" id="ARBA00012483"/>
    </source>
</evidence>
<evidence type="ECO:0000256" key="1">
    <source>
        <dbReference type="ARBA" id="ARBA00000900"/>
    </source>
</evidence>
<evidence type="ECO:0000256" key="2">
    <source>
        <dbReference type="ARBA" id="ARBA00004906"/>
    </source>
</evidence>
<evidence type="ECO:0000256" key="8">
    <source>
        <dbReference type="SAM" id="MobiDB-lite"/>
    </source>
</evidence>
<comment type="pathway">
    <text evidence="2">Protein modification; protein ubiquitination.</text>
</comment>
<keyword evidence="4 7" id="KW-0479">Metal-binding</keyword>
<dbReference type="InParanoid" id="A0A1W4XG60"/>
<accession>A0A1W4XG60</accession>
<feature type="region of interest" description="Disordered" evidence="8">
    <location>
        <begin position="542"/>
        <end position="581"/>
    </location>
</feature>
<evidence type="ECO:0000256" key="7">
    <source>
        <dbReference type="PROSITE-ProRule" id="PRU00175"/>
    </source>
</evidence>
<feature type="compositionally biased region" description="Low complexity" evidence="8">
    <location>
        <begin position="639"/>
        <end position="665"/>
    </location>
</feature>
<feature type="non-terminal residue" evidence="11">
    <location>
        <position position="665"/>
    </location>
</feature>
<keyword evidence="4 7" id="KW-0863">Zinc-finger</keyword>
<comment type="similarity">
    <text evidence="6">Belongs to the ZNF598/HEL2 family.</text>
</comment>
<feature type="region of interest" description="Disordered" evidence="8">
    <location>
        <begin position="292"/>
        <end position="318"/>
    </location>
</feature>
<feature type="region of interest" description="Disordered" evidence="8">
    <location>
        <begin position="601"/>
        <end position="665"/>
    </location>
</feature>
<sequence length="665" mass="74568">MSYKKNLNSSETDQNQDQTCVVCFKNVDIYSIGICDHPVCYECSTRMRVLCRQNECPICRGDMPKVIFSRNIEPFAVLEEKSRHVNMKDAKFGFYFLSPSIQRAYYRLLEHECFICRKYRNSGFRTFQQLKEHMRKEHELFYCDLCVENLKIFTWERKCYTRGELGTHRRKGDVDNTSHRGHPLCEFCDTRFMDNDDLFRHLRRDHYYCHFCDADCKHHYYNSYNDLRKHYLEEHYLCEEGDCKYEQFTSVFRTDIDLKAHITSAHGKSLSKAATKQARTLELEFTLAPRSRPGGEFNLTPRSRPGGGIKGRRRGDCYNQDEEGAVGYSKYNVEPGGTDNLDNRTEDIFVNPLNAENFPSLSGESGTSTNTRTVSNVTITSKKLNPFSEENFPSLGGSSSVPARPSAVTITTTSNKFNPNNASDFPSLGSAASSRQPPGVTITRTVKQPGTSRNLSDFPSLSETAGPSSASTVRLSVNSNQDRPQSAKTSNVSIHVNHKANGVITTRISQTPTSSISVSSKTSSNDFPALSKASVPVPLWVSQKPKKQQEAKASKVAPAPTLPPNSLNDFPILNKSDKGRKTASVTMPISNTWVNLNNYNNQVKSNKTNNKNSSTEGDGSNEVPESEMKQQKSEKKSGNKSSNKNNGRSSSSKSIILKSSNINSK</sequence>
<dbReference type="PROSITE" id="PS00028">
    <property type="entry name" value="ZINC_FINGER_C2H2_1"/>
    <property type="match status" value="1"/>
</dbReference>
<dbReference type="STRING" id="224129.A0A1W4XG60"/>
<feature type="compositionally biased region" description="Low complexity" evidence="8">
    <location>
        <begin position="601"/>
        <end position="615"/>
    </location>
</feature>
<organism evidence="10 11">
    <name type="scientific">Agrilus planipennis</name>
    <name type="common">Emerald ash borer</name>
    <name type="synonym">Agrilus marcopoli</name>
    <dbReference type="NCBI Taxonomy" id="224129"/>
    <lineage>
        <taxon>Eukaryota</taxon>
        <taxon>Metazoa</taxon>
        <taxon>Ecdysozoa</taxon>
        <taxon>Arthropoda</taxon>
        <taxon>Hexapoda</taxon>
        <taxon>Insecta</taxon>
        <taxon>Pterygota</taxon>
        <taxon>Neoptera</taxon>
        <taxon>Endopterygota</taxon>
        <taxon>Coleoptera</taxon>
        <taxon>Polyphaga</taxon>
        <taxon>Elateriformia</taxon>
        <taxon>Buprestoidea</taxon>
        <taxon>Buprestidae</taxon>
        <taxon>Agrilinae</taxon>
        <taxon>Agrilus</taxon>
    </lineage>
</organism>
<evidence type="ECO:0000259" key="9">
    <source>
        <dbReference type="PROSITE" id="PS50089"/>
    </source>
</evidence>
<dbReference type="InterPro" id="IPR013083">
    <property type="entry name" value="Znf_RING/FYVE/PHD"/>
</dbReference>
<dbReference type="InterPro" id="IPR056437">
    <property type="entry name" value="Znf-C2H2_ZNF598/HEL2"/>
</dbReference>
<dbReference type="GeneID" id="108744020"/>
<dbReference type="GO" id="GO:0072344">
    <property type="term" value="P:rescue of stalled ribosome"/>
    <property type="evidence" value="ECO:0007669"/>
    <property type="project" value="InterPro"/>
</dbReference>
<feature type="region of interest" description="Disordered" evidence="8">
    <location>
        <begin position="506"/>
        <end position="530"/>
    </location>
</feature>
<dbReference type="InterPro" id="IPR013087">
    <property type="entry name" value="Znf_C2H2_type"/>
</dbReference>
<evidence type="ECO:0000313" key="11">
    <source>
        <dbReference type="RefSeq" id="XP_018335121.1"/>
    </source>
</evidence>
<feature type="region of interest" description="Disordered" evidence="8">
    <location>
        <begin position="411"/>
        <end position="490"/>
    </location>
</feature>
<proteinExistence type="inferred from homology"/>
<gene>
    <name evidence="11" type="primary">LOC108744020</name>
</gene>
<dbReference type="PANTHER" id="PTHR22938">
    <property type="entry name" value="ZINC FINGER PROTEIN 598"/>
    <property type="match status" value="1"/>
</dbReference>
<dbReference type="CDD" id="cd16615">
    <property type="entry name" value="RING-HC_ZNF598"/>
    <property type="match status" value="1"/>
</dbReference>
<evidence type="ECO:0000256" key="4">
    <source>
        <dbReference type="ARBA" id="ARBA00022771"/>
    </source>
</evidence>
<dbReference type="PROSITE" id="PS50089">
    <property type="entry name" value="ZF_RING_2"/>
    <property type="match status" value="1"/>
</dbReference>
<dbReference type="AlphaFoldDB" id="A0A1W4XG60"/>
<dbReference type="Proteomes" id="UP000192223">
    <property type="component" value="Unplaced"/>
</dbReference>
<feature type="region of interest" description="Disordered" evidence="8">
    <location>
        <begin position="386"/>
        <end position="405"/>
    </location>
</feature>
<dbReference type="GO" id="GO:0061630">
    <property type="term" value="F:ubiquitin protein ligase activity"/>
    <property type="evidence" value="ECO:0007669"/>
    <property type="project" value="UniProtKB-EC"/>
</dbReference>
<keyword evidence="10" id="KW-1185">Reference proteome</keyword>
<protein>
    <recommendedName>
        <fullName evidence="3">RING-type E3 ubiquitin transferase</fullName>
        <ecNumber evidence="3">2.3.2.27</ecNumber>
    </recommendedName>
</protein>
<dbReference type="EC" id="2.3.2.27" evidence="3"/>
<dbReference type="GO" id="GO:0008270">
    <property type="term" value="F:zinc ion binding"/>
    <property type="evidence" value="ECO:0007669"/>
    <property type="project" value="UniProtKB-KW"/>
</dbReference>
<evidence type="ECO:0000313" key="10">
    <source>
        <dbReference type="Proteomes" id="UP000192223"/>
    </source>
</evidence>
<dbReference type="Pfam" id="PF23230">
    <property type="entry name" value="zf-C2H2_13"/>
    <property type="match status" value="1"/>
</dbReference>